<evidence type="ECO:0000313" key="2">
    <source>
        <dbReference type="Proteomes" id="UP000886469"/>
    </source>
</evidence>
<proteinExistence type="predicted"/>
<evidence type="ECO:0000313" key="1">
    <source>
        <dbReference type="EMBL" id="NMQ07146.1"/>
    </source>
</evidence>
<reference evidence="1" key="1">
    <citation type="submission" date="2019-03" db="EMBL/GenBank/DDBJ databases">
        <title>Metabolic reconstructions from genomes of highly enriched 'Candidatus Accumulibacter' and 'Candidatus Competibacter' bioreactor populations.</title>
        <authorList>
            <person name="Annavajhala M.K."/>
            <person name="Welles L."/>
            <person name="Abbas B."/>
            <person name="Sorokin D."/>
            <person name="Park H."/>
            <person name="Van Loosdrecht M."/>
            <person name="Chandran K."/>
        </authorList>
    </citation>
    <scope>NUCLEOTIDE SEQUENCE</scope>
    <source>
        <strain evidence="1">SBR_L</strain>
    </source>
</reference>
<name>A0ABX1TDT4_9PROT</name>
<dbReference type="EMBL" id="SPMX01000066">
    <property type="protein sequence ID" value="NMQ07146.1"/>
    <property type="molecule type" value="Genomic_DNA"/>
</dbReference>
<protein>
    <recommendedName>
        <fullName evidence="3">IS630 family transposase</fullName>
    </recommendedName>
</protein>
<feature type="non-terminal residue" evidence="1">
    <location>
        <position position="61"/>
    </location>
</feature>
<gene>
    <name evidence="1" type="ORF">E4Q08_18825</name>
</gene>
<organism evidence="1 2">
    <name type="scientific">Candidatus Accumulibacter contiguus</name>
    <dbReference type="NCBI Taxonomy" id="2954381"/>
    <lineage>
        <taxon>Bacteria</taxon>
        <taxon>Pseudomonadati</taxon>
        <taxon>Pseudomonadota</taxon>
        <taxon>Betaproteobacteria</taxon>
        <taxon>Candidatus Accumulibacter</taxon>
    </lineage>
</organism>
<accession>A0ABX1TDT4</accession>
<sequence length="61" mass="7020">MSRTAKTLALTEEERRQLTQIDERGSDWRERRRARTVLLLDKGLSISAVVTAQKIHKETVA</sequence>
<dbReference type="Proteomes" id="UP000886469">
    <property type="component" value="Unassembled WGS sequence"/>
</dbReference>
<comment type="caution">
    <text evidence="1">The sequence shown here is derived from an EMBL/GenBank/DDBJ whole genome shotgun (WGS) entry which is preliminary data.</text>
</comment>
<keyword evidence="2" id="KW-1185">Reference proteome</keyword>
<evidence type="ECO:0008006" key="3">
    <source>
        <dbReference type="Google" id="ProtNLM"/>
    </source>
</evidence>